<proteinExistence type="predicted"/>
<reference evidence="2" key="2">
    <citation type="submission" date="2025-08" db="UniProtKB">
        <authorList>
            <consortium name="Ensembl"/>
        </authorList>
    </citation>
    <scope>IDENTIFICATION</scope>
    <source>
        <strain evidence="2">Thorbecke</strain>
    </source>
</reference>
<dbReference type="STRING" id="9986.ENSOCUP00000042786"/>
<dbReference type="Gene3D" id="1.20.5.170">
    <property type="match status" value="1"/>
</dbReference>
<dbReference type="InParanoid" id="A0A5F9DBW6"/>
<dbReference type="Proteomes" id="UP000001811">
    <property type="component" value="Chromosome 12"/>
</dbReference>
<feature type="compositionally biased region" description="Basic and acidic residues" evidence="1">
    <location>
        <begin position="89"/>
        <end position="99"/>
    </location>
</feature>
<dbReference type="EMBL" id="AAGW02019078">
    <property type="status" value="NOT_ANNOTATED_CDS"/>
    <property type="molecule type" value="Genomic_DNA"/>
</dbReference>
<protein>
    <submittedName>
        <fullName evidence="2">Uncharacterized protein</fullName>
    </submittedName>
</protein>
<dbReference type="AlphaFoldDB" id="A0A5F9DBW6"/>
<evidence type="ECO:0000313" key="2">
    <source>
        <dbReference type="Ensembl" id="ENSOCUP00000042786.1"/>
    </source>
</evidence>
<feature type="region of interest" description="Disordered" evidence="1">
    <location>
        <begin position="89"/>
        <end position="108"/>
    </location>
</feature>
<dbReference type="SMR" id="A0A5F9DBW6"/>
<name>A0A5F9DBW6_RABIT</name>
<evidence type="ECO:0000256" key="1">
    <source>
        <dbReference type="SAM" id="MobiDB-lite"/>
    </source>
</evidence>
<accession>A0A5F9DBW6</accession>
<organism evidence="2 3">
    <name type="scientific">Oryctolagus cuniculus</name>
    <name type="common">Rabbit</name>
    <dbReference type="NCBI Taxonomy" id="9986"/>
    <lineage>
        <taxon>Eukaryota</taxon>
        <taxon>Metazoa</taxon>
        <taxon>Chordata</taxon>
        <taxon>Craniata</taxon>
        <taxon>Vertebrata</taxon>
        <taxon>Euteleostomi</taxon>
        <taxon>Mammalia</taxon>
        <taxon>Eutheria</taxon>
        <taxon>Euarchontoglires</taxon>
        <taxon>Glires</taxon>
        <taxon>Lagomorpha</taxon>
        <taxon>Leporidae</taxon>
        <taxon>Oryctolagus</taxon>
    </lineage>
</organism>
<keyword evidence="3" id="KW-1185">Reference proteome</keyword>
<evidence type="ECO:0000313" key="3">
    <source>
        <dbReference type="Proteomes" id="UP000001811"/>
    </source>
</evidence>
<dbReference type="PANTHER" id="PTHR19269">
    <property type="entry name" value="TROPOMYOSIN"/>
    <property type="match status" value="1"/>
</dbReference>
<reference evidence="2" key="3">
    <citation type="submission" date="2025-09" db="UniProtKB">
        <authorList>
            <consortium name="Ensembl"/>
        </authorList>
    </citation>
    <scope>IDENTIFICATION</scope>
    <source>
        <strain evidence="2">Thorbecke</strain>
    </source>
</reference>
<dbReference type="SUPFAM" id="SSF57997">
    <property type="entry name" value="Tropomyosin"/>
    <property type="match status" value="1"/>
</dbReference>
<sequence length="108" mass="12185">MAGAVKHKLQVLQPQVRDEEGRAECLSREVEGEKQAPERAEAVVSSLNHRVQWIEEELDHRGMKVLENEALKNEEKMELQELLELKEAKHIAEGADRSRKSGSISGDS</sequence>
<dbReference type="Ensembl" id="ENSOCUT00000044181.1">
    <property type="protein sequence ID" value="ENSOCUP00000042786.1"/>
    <property type="gene ID" value="ENSOCUG00000030997.1"/>
</dbReference>
<reference evidence="2 3" key="1">
    <citation type="journal article" date="2011" name="Nature">
        <title>A high-resolution map of human evolutionary constraint using 29 mammals.</title>
        <authorList>
            <person name="Lindblad-Toh K."/>
            <person name="Garber M."/>
            <person name="Zuk O."/>
            <person name="Lin M.F."/>
            <person name="Parker B.J."/>
            <person name="Washietl S."/>
            <person name="Kheradpour P."/>
            <person name="Ernst J."/>
            <person name="Jordan G."/>
            <person name="Mauceli E."/>
            <person name="Ward L.D."/>
            <person name="Lowe C.B."/>
            <person name="Holloway A.K."/>
            <person name="Clamp M."/>
            <person name="Gnerre S."/>
            <person name="Alfoldi J."/>
            <person name="Beal K."/>
            <person name="Chang J."/>
            <person name="Clawson H."/>
            <person name="Cuff J."/>
            <person name="Di Palma F."/>
            <person name="Fitzgerald S."/>
            <person name="Flicek P."/>
            <person name="Guttman M."/>
            <person name="Hubisz M.J."/>
            <person name="Jaffe D.B."/>
            <person name="Jungreis I."/>
            <person name="Kent W.J."/>
            <person name="Kostka D."/>
            <person name="Lara M."/>
            <person name="Martins A.L."/>
            <person name="Massingham T."/>
            <person name="Moltke I."/>
            <person name="Raney B.J."/>
            <person name="Rasmussen M.D."/>
            <person name="Robinson J."/>
            <person name="Stark A."/>
            <person name="Vilella A.J."/>
            <person name="Wen J."/>
            <person name="Xie X."/>
            <person name="Zody M.C."/>
            <person name="Baldwin J."/>
            <person name="Bloom T."/>
            <person name="Chin C.W."/>
            <person name="Heiman D."/>
            <person name="Nicol R."/>
            <person name="Nusbaum C."/>
            <person name="Young S."/>
            <person name="Wilkinson J."/>
            <person name="Worley K.C."/>
            <person name="Kovar C.L."/>
            <person name="Muzny D.M."/>
            <person name="Gibbs R.A."/>
            <person name="Cree A."/>
            <person name="Dihn H.H."/>
            <person name="Fowler G."/>
            <person name="Jhangiani S."/>
            <person name="Joshi V."/>
            <person name="Lee S."/>
            <person name="Lewis L.R."/>
            <person name="Nazareth L.V."/>
            <person name="Okwuonu G."/>
            <person name="Santibanez J."/>
            <person name="Warren W.C."/>
            <person name="Mardis E.R."/>
            <person name="Weinstock G.M."/>
            <person name="Wilson R.K."/>
            <person name="Delehaunty K."/>
            <person name="Dooling D."/>
            <person name="Fronik C."/>
            <person name="Fulton L."/>
            <person name="Fulton B."/>
            <person name="Graves T."/>
            <person name="Minx P."/>
            <person name="Sodergren E."/>
            <person name="Birney E."/>
            <person name="Margulies E.H."/>
            <person name="Herrero J."/>
            <person name="Green E.D."/>
            <person name="Haussler D."/>
            <person name="Siepel A."/>
            <person name="Goldman N."/>
            <person name="Pollard K.S."/>
            <person name="Pedersen J.S."/>
            <person name="Lander E.S."/>
            <person name="Kellis M."/>
        </authorList>
    </citation>
    <scope>NUCLEOTIDE SEQUENCE [LARGE SCALE GENOMIC DNA]</scope>
    <source>
        <strain evidence="2 3">Thorbecke inbred</strain>
    </source>
</reference>